<organism evidence="3 4">
    <name type="scientific">Kouleothrix aurantiaca</name>
    <dbReference type="NCBI Taxonomy" id="186479"/>
    <lineage>
        <taxon>Bacteria</taxon>
        <taxon>Bacillati</taxon>
        <taxon>Chloroflexota</taxon>
        <taxon>Chloroflexia</taxon>
        <taxon>Chloroflexales</taxon>
        <taxon>Roseiflexineae</taxon>
        <taxon>Roseiflexaceae</taxon>
        <taxon>Kouleothrix</taxon>
    </lineage>
</organism>
<keyword evidence="4" id="KW-1185">Reference proteome</keyword>
<feature type="domain" description="Nudix hydrolase" evidence="2">
    <location>
        <begin position="3"/>
        <end position="134"/>
    </location>
</feature>
<dbReference type="PROSITE" id="PS51462">
    <property type="entry name" value="NUDIX"/>
    <property type="match status" value="1"/>
</dbReference>
<dbReference type="GO" id="GO:0006754">
    <property type="term" value="P:ATP biosynthetic process"/>
    <property type="evidence" value="ECO:0007669"/>
    <property type="project" value="TreeGrafter"/>
</dbReference>
<dbReference type="Gene3D" id="3.90.79.10">
    <property type="entry name" value="Nucleoside Triphosphate Pyrophosphohydrolase"/>
    <property type="match status" value="1"/>
</dbReference>
<dbReference type="InterPro" id="IPR015797">
    <property type="entry name" value="NUDIX_hydrolase-like_dom_sf"/>
</dbReference>
<evidence type="ECO:0000259" key="2">
    <source>
        <dbReference type="PROSITE" id="PS51462"/>
    </source>
</evidence>
<dbReference type="CDD" id="cd03673">
    <property type="entry name" value="NUDIX_Ap6A_hydrolase"/>
    <property type="match status" value="1"/>
</dbReference>
<dbReference type="InterPro" id="IPR000086">
    <property type="entry name" value="NUDIX_hydrolase_dom"/>
</dbReference>
<sequence>MQPLIMGAGGVVYRYSEGGQLEILLIKKQGGFWTLPKGRIKPGEDDRSAVAREVAEETSVTGEVGLMVRQVFYTIQKAGRRRRKTVTYYLLHAEAGRPRPQAKERIVRVRWFPVGAALRRIRRKRIRNVVRAARALLNGTAAPELPAT</sequence>
<evidence type="ECO:0000256" key="1">
    <source>
        <dbReference type="ARBA" id="ARBA00022801"/>
    </source>
</evidence>
<protein>
    <recommendedName>
        <fullName evidence="2">Nudix hydrolase domain-containing protein</fullName>
    </recommendedName>
</protein>
<dbReference type="AlphaFoldDB" id="A0A0N8PSB6"/>
<dbReference type="PANTHER" id="PTHR21340">
    <property type="entry name" value="DIADENOSINE 5,5-P1,P4-TETRAPHOSPHATE PYROPHOSPHOHYDROLASE MUTT"/>
    <property type="match status" value="1"/>
</dbReference>
<dbReference type="InterPro" id="IPR051325">
    <property type="entry name" value="Nudix_hydrolase_domain"/>
</dbReference>
<reference evidence="3 4" key="1">
    <citation type="submission" date="2015-09" db="EMBL/GenBank/DDBJ databases">
        <title>Draft genome sequence of Kouleothrix aurantiaca JCM 19913.</title>
        <authorList>
            <person name="Hemp J."/>
        </authorList>
    </citation>
    <scope>NUCLEOTIDE SEQUENCE [LARGE SCALE GENOMIC DNA]</scope>
    <source>
        <strain evidence="3 4">COM-B</strain>
    </source>
</reference>
<evidence type="ECO:0000313" key="3">
    <source>
        <dbReference type="EMBL" id="KPV52269.1"/>
    </source>
</evidence>
<accession>A0A0N8PSB6</accession>
<comment type="caution">
    <text evidence="3">The sequence shown here is derived from an EMBL/GenBank/DDBJ whole genome shotgun (WGS) entry which is preliminary data.</text>
</comment>
<name>A0A0N8PSB6_9CHLR</name>
<dbReference type="Pfam" id="PF00293">
    <property type="entry name" value="NUDIX"/>
    <property type="match status" value="1"/>
</dbReference>
<dbReference type="Proteomes" id="UP000050509">
    <property type="component" value="Unassembled WGS sequence"/>
</dbReference>
<dbReference type="GO" id="GO:0004081">
    <property type="term" value="F:bis(5'-nucleosyl)-tetraphosphatase (asymmetrical) activity"/>
    <property type="evidence" value="ECO:0007669"/>
    <property type="project" value="TreeGrafter"/>
</dbReference>
<dbReference type="SUPFAM" id="SSF55811">
    <property type="entry name" value="Nudix"/>
    <property type="match status" value="1"/>
</dbReference>
<dbReference type="GO" id="GO:0006167">
    <property type="term" value="P:AMP biosynthetic process"/>
    <property type="evidence" value="ECO:0007669"/>
    <property type="project" value="TreeGrafter"/>
</dbReference>
<gene>
    <name evidence="3" type="ORF">SE17_16505</name>
</gene>
<evidence type="ECO:0000313" key="4">
    <source>
        <dbReference type="Proteomes" id="UP000050509"/>
    </source>
</evidence>
<dbReference type="PANTHER" id="PTHR21340:SF0">
    <property type="entry name" value="BIS(5'-NUCLEOSYL)-TETRAPHOSPHATASE [ASYMMETRICAL]"/>
    <property type="match status" value="1"/>
</dbReference>
<dbReference type="EMBL" id="LJCR01000602">
    <property type="protein sequence ID" value="KPV52269.1"/>
    <property type="molecule type" value="Genomic_DNA"/>
</dbReference>
<proteinExistence type="predicted"/>
<keyword evidence="1" id="KW-0378">Hydrolase</keyword>